<dbReference type="GO" id="GO:0042269">
    <property type="term" value="P:regulation of natural killer cell mediated cytotoxicity"/>
    <property type="evidence" value="ECO:0007669"/>
    <property type="project" value="TreeGrafter"/>
</dbReference>
<sequence length="372" mass="40213">MELGFRWGMWEEKWGAQEGICAGGEAPVLSPPDVRRSADFIDNSHTLKAKAERSSSFDFLPVGLQDLLNSKGNHRPEVGESWPSPGRCCVMTMGAALPASPSNCLPNAFRESELAGTLPWRGAAMAGDIVYADIHVPAESLTAHQAPATASHDLHPPPSQCRLLLKLSLAGNFLLALVVTVLSMKVLQGPSQEAAGDTTPSTVSGSGSIAWGLSGHGCSPGLEDLVSRLQRSLCGPNQLRSSGGTSCRLCPMNWLQHNGKCYWFSQEAQSWHESHKDCAAKNSEMLVAPHLDEMELVHNVTQGQYPVWIGVRVVSPMEEWVWVNGSTLDQDLFPLPGPADGNSCGMLKGDQTKSEVCTAEFKWVCWKESIPL</sequence>
<dbReference type="PROSITE" id="PS50041">
    <property type="entry name" value="C_TYPE_LECTIN_2"/>
    <property type="match status" value="1"/>
</dbReference>
<evidence type="ECO:0000256" key="4">
    <source>
        <dbReference type="ARBA" id="ARBA00022989"/>
    </source>
</evidence>
<keyword evidence="4" id="KW-0472">Membrane</keyword>
<dbReference type="RefSeq" id="XP_025068216.1">
    <property type="nucleotide sequence ID" value="XM_025212431.1"/>
</dbReference>
<keyword evidence="5" id="KW-1015">Disulfide bond</keyword>
<dbReference type="InParanoid" id="A0A3Q0H836"/>
<dbReference type="GO" id="GO:0009986">
    <property type="term" value="C:cell surface"/>
    <property type="evidence" value="ECO:0007669"/>
    <property type="project" value="TreeGrafter"/>
</dbReference>
<dbReference type="InterPro" id="IPR033992">
    <property type="entry name" value="NKR-like_CTLD"/>
</dbReference>
<comment type="subcellular location">
    <subcellularLocation>
        <location evidence="1">Membrane</location>
        <topology evidence="1">Single-pass type II membrane protein</topology>
    </subcellularLocation>
</comment>
<dbReference type="GO" id="GO:0030246">
    <property type="term" value="F:carbohydrate binding"/>
    <property type="evidence" value="ECO:0007669"/>
    <property type="project" value="UniProtKB-KW"/>
</dbReference>
<dbReference type="GO" id="GO:0038023">
    <property type="term" value="F:signaling receptor activity"/>
    <property type="evidence" value="ECO:0007669"/>
    <property type="project" value="TreeGrafter"/>
</dbReference>
<gene>
    <name evidence="8" type="primary">LOC102370248</name>
</gene>
<dbReference type="InterPro" id="IPR016186">
    <property type="entry name" value="C-type_lectin-like/link_sf"/>
</dbReference>
<name>A0A3Q0H836_ALLSI</name>
<dbReference type="Pfam" id="PF00059">
    <property type="entry name" value="Lectin_C"/>
    <property type="match status" value="1"/>
</dbReference>
<evidence type="ECO:0000313" key="8">
    <source>
        <dbReference type="RefSeq" id="XP_025068216.1"/>
    </source>
</evidence>
<keyword evidence="4" id="KW-1133">Transmembrane helix</keyword>
<keyword evidence="3" id="KW-0735">Signal-anchor</keyword>
<dbReference type="CDD" id="cd03593">
    <property type="entry name" value="CLECT_NK_receptors_like"/>
    <property type="match status" value="1"/>
</dbReference>
<accession>A0A3Q0H836</accession>
<evidence type="ECO:0000256" key="1">
    <source>
        <dbReference type="ARBA" id="ARBA00004606"/>
    </source>
</evidence>
<keyword evidence="7" id="KW-1185">Reference proteome</keyword>
<dbReference type="Proteomes" id="UP000189705">
    <property type="component" value="Unplaced"/>
</dbReference>
<dbReference type="SMART" id="SM00034">
    <property type="entry name" value="CLECT"/>
    <property type="match status" value="1"/>
</dbReference>
<reference evidence="8" key="1">
    <citation type="submission" date="2025-08" db="UniProtKB">
        <authorList>
            <consortium name="RefSeq"/>
        </authorList>
    </citation>
    <scope>IDENTIFICATION</scope>
</reference>
<keyword evidence="2" id="KW-0430">Lectin</keyword>
<dbReference type="KEGG" id="asn:102370248"/>
<dbReference type="GO" id="GO:0005886">
    <property type="term" value="C:plasma membrane"/>
    <property type="evidence" value="ECO:0007669"/>
    <property type="project" value="TreeGrafter"/>
</dbReference>
<dbReference type="PANTHER" id="PTHR46784">
    <property type="entry name" value="KILLER CELL LECTIN-LIKE RECEPTOR SUBFAMILY B MEMBER 1"/>
    <property type="match status" value="1"/>
</dbReference>
<evidence type="ECO:0000256" key="3">
    <source>
        <dbReference type="ARBA" id="ARBA00022968"/>
    </source>
</evidence>
<dbReference type="InterPro" id="IPR001304">
    <property type="entry name" value="C-type_lectin-like"/>
</dbReference>
<evidence type="ECO:0000256" key="5">
    <source>
        <dbReference type="ARBA" id="ARBA00023157"/>
    </source>
</evidence>
<dbReference type="InterPro" id="IPR051527">
    <property type="entry name" value="KLR_subfamily_B"/>
</dbReference>
<feature type="domain" description="C-type lectin" evidence="6">
    <location>
        <begin position="257"/>
        <end position="366"/>
    </location>
</feature>
<dbReference type="STRING" id="38654.A0A3Q0H836"/>
<protein>
    <submittedName>
        <fullName evidence="8">Killer cell lectin-like receptor subfamily B member 1B allele C isoform X1</fullName>
    </submittedName>
</protein>
<evidence type="ECO:0000313" key="7">
    <source>
        <dbReference type="Proteomes" id="UP000189705"/>
    </source>
</evidence>
<proteinExistence type="predicted"/>
<dbReference type="PANTHER" id="PTHR46784:SF1">
    <property type="entry name" value="KILLER CELL LECTIN-LIKE RECEPTOR SUBFAMILY B MEMBER 1"/>
    <property type="match status" value="1"/>
</dbReference>
<organism evidence="7 8">
    <name type="scientific">Alligator sinensis</name>
    <name type="common">Chinese alligator</name>
    <dbReference type="NCBI Taxonomy" id="38654"/>
    <lineage>
        <taxon>Eukaryota</taxon>
        <taxon>Metazoa</taxon>
        <taxon>Chordata</taxon>
        <taxon>Craniata</taxon>
        <taxon>Vertebrata</taxon>
        <taxon>Euteleostomi</taxon>
        <taxon>Archelosauria</taxon>
        <taxon>Archosauria</taxon>
        <taxon>Crocodylia</taxon>
        <taxon>Alligatoridae</taxon>
        <taxon>Alligatorinae</taxon>
        <taxon>Alligator</taxon>
    </lineage>
</organism>
<dbReference type="SUPFAM" id="SSF56436">
    <property type="entry name" value="C-type lectin-like"/>
    <property type="match status" value="1"/>
</dbReference>
<evidence type="ECO:0000259" key="6">
    <source>
        <dbReference type="PROSITE" id="PS50041"/>
    </source>
</evidence>
<dbReference type="InterPro" id="IPR016187">
    <property type="entry name" value="CTDL_fold"/>
</dbReference>
<keyword evidence="4" id="KW-0812">Transmembrane</keyword>
<evidence type="ECO:0000256" key="2">
    <source>
        <dbReference type="ARBA" id="ARBA00022734"/>
    </source>
</evidence>
<dbReference type="GeneID" id="102370248"/>
<dbReference type="AlphaFoldDB" id="A0A3Q0H836"/>
<dbReference type="Gene3D" id="3.10.100.10">
    <property type="entry name" value="Mannose-Binding Protein A, subunit A"/>
    <property type="match status" value="1"/>
</dbReference>